<keyword evidence="2" id="KW-1185">Reference proteome</keyword>
<dbReference type="EMBL" id="ADBJ01000008">
    <property type="protein sequence ID" value="EFA84772.1"/>
    <property type="molecule type" value="Genomic_DNA"/>
</dbReference>
<dbReference type="InParanoid" id="D3B0E8"/>
<dbReference type="GeneID" id="31357292"/>
<organism evidence="1 2">
    <name type="scientific">Heterostelium pallidum (strain ATCC 26659 / Pp 5 / PN500)</name>
    <name type="common">Cellular slime mold</name>
    <name type="synonym">Polysphondylium pallidum</name>
    <dbReference type="NCBI Taxonomy" id="670386"/>
    <lineage>
        <taxon>Eukaryota</taxon>
        <taxon>Amoebozoa</taxon>
        <taxon>Evosea</taxon>
        <taxon>Eumycetozoa</taxon>
        <taxon>Dictyostelia</taxon>
        <taxon>Acytosteliales</taxon>
        <taxon>Acytosteliaceae</taxon>
        <taxon>Heterostelium</taxon>
    </lineage>
</organism>
<dbReference type="RefSeq" id="XP_020436884.1">
    <property type="nucleotide sequence ID" value="XM_020572767.1"/>
</dbReference>
<sequence length="157" mass="17877">MSSNIKSNIEAIIKGIESNKILDIFEKYYAEDVVMYEKGDSSNRVGKDQNRKAEEAFVNNATIHEVKSESLCCPTIKSDSIDFEMMEEHQYQSYVHICQDINFEGIVVIPQYPMVDQFFKYNNSSDSGNNPFDNICLNLSPNFSDFNDSGNTPTDNI</sequence>
<dbReference type="AlphaFoldDB" id="D3B0E8"/>
<evidence type="ECO:0000313" key="2">
    <source>
        <dbReference type="Proteomes" id="UP000001396"/>
    </source>
</evidence>
<dbReference type="PANTHER" id="PTHR34003">
    <property type="entry name" value="BLL2395 PROTEIN"/>
    <property type="match status" value="1"/>
</dbReference>
<comment type="caution">
    <text evidence="1">The sequence shown here is derived from an EMBL/GenBank/DDBJ whole genome shotgun (WGS) entry which is preliminary data.</text>
</comment>
<reference evidence="1 2" key="1">
    <citation type="journal article" date="2011" name="Genome Res.">
        <title>Phylogeny-wide analysis of social amoeba genomes highlights ancient origins for complex intercellular communication.</title>
        <authorList>
            <person name="Heidel A.J."/>
            <person name="Lawal H.M."/>
            <person name="Felder M."/>
            <person name="Schilde C."/>
            <person name="Helps N.R."/>
            <person name="Tunggal B."/>
            <person name="Rivero F."/>
            <person name="John U."/>
            <person name="Schleicher M."/>
            <person name="Eichinger L."/>
            <person name="Platzer M."/>
            <person name="Noegel A.A."/>
            <person name="Schaap P."/>
            <person name="Gloeckner G."/>
        </authorList>
    </citation>
    <scope>NUCLEOTIDE SEQUENCE [LARGE SCALE GENOMIC DNA]</scope>
    <source>
        <strain evidence="2">ATCC 26659 / Pp 5 / PN500</strain>
    </source>
</reference>
<name>D3B0E8_HETP5</name>
<accession>D3B0E8</accession>
<evidence type="ECO:0000313" key="1">
    <source>
        <dbReference type="EMBL" id="EFA84772.1"/>
    </source>
</evidence>
<protein>
    <submittedName>
        <fullName evidence="1">Uncharacterized protein</fullName>
    </submittedName>
</protein>
<proteinExistence type="predicted"/>
<gene>
    <name evidence="1" type="ORF">PPL_01764</name>
</gene>
<dbReference type="Proteomes" id="UP000001396">
    <property type="component" value="Unassembled WGS sequence"/>
</dbReference>
<dbReference type="PANTHER" id="PTHR34003:SF2">
    <property type="entry name" value="SNOAL-LIKE DOMAIN-CONTAINING PROTEIN"/>
    <property type="match status" value="1"/>
</dbReference>
<dbReference type="Gene3D" id="3.10.450.50">
    <property type="match status" value="1"/>
</dbReference>